<evidence type="ECO:0000313" key="1">
    <source>
        <dbReference type="EMBL" id="MEI5908418.1"/>
    </source>
</evidence>
<evidence type="ECO:0000313" key="2">
    <source>
        <dbReference type="Proteomes" id="UP001312865"/>
    </source>
</evidence>
<organism evidence="1 2">
    <name type="scientific">Bacillus spongiae</name>
    <dbReference type="NCBI Taxonomy" id="2683610"/>
    <lineage>
        <taxon>Bacteria</taxon>
        <taxon>Bacillati</taxon>
        <taxon>Bacillota</taxon>
        <taxon>Bacilli</taxon>
        <taxon>Bacillales</taxon>
        <taxon>Bacillaceae</taxon>
        <taxon>Bacillus</taxon>
    </lineage>
</organism>
<sequence length="92" mass="10538">MRTDEGIEIEGQMCPSLVLWEDTAPKEVMIKCFTDNGVLSFYNIWDKGTGRQSQLHTSGMLISESDNRLIYHCNDIGFDTNFDKLVFSIEKL</sequence>
<proteinExistence type="predicted"/>
<accession>A0ABU8HGB9</accession>
<comment type="caution">
    <text evidence="1">The sequence shown here is derived from an EMBL/GenBank/DDBJ whole genome shotgun (WGS) entry which is preliminary data.</text>
</comment>
<gene>
    <name evidence="1" type="ORF">WAK64_15315</name>
</gene>
<dbReference type="RefSeq" id="WP_336587867.1">
    <property type="nucleotide sequence ID" value="NZ_JBBAXC010000013.1"/>
</dbReference>
<protein>
    <submittedName>
        <fullName evidence="1">Uncharacterized protein</fullName>
    </submittedName>
</protein>
<name>A0ABU8HGB9_9BACI</name>
<keyword evidence="2" id="KW-1185">Reference proteome</keyword>
<dbReference type="EMBL" id="JBBAXC010000013">
    <property type="protein sequence ID" value="MEI5908418.1"/>
    <property type="molecule type" value="Genomic_DNA"/>
</dbReference>
<dbReference type="Proteomes" id="UP001312865">
    <property type="component" value="Unassembled WGS sequence"/>
</dbReference>
<reference evidence="1 2" key="1">
    <citation type="journal article" date="2018" name="J. Microbiol.">
        <title>Bacillus spongiae sp. nov., isolated from sponge of Jeju Island.</title>
        <authorList>
            <person name="Lee G.E."/>
            <person name="Im W.T."/>
            <person name="Park J.S."/>
        </authorList>
    </citation>
    <scope>NUCLEOTIDE SEQUENCE [LARGE SCALE GENOMIC DNA]</scope>
    <source>
        <strain evidence="1 2">135PIL107-10</strain>
    </source>
</reference>